<reference evidence="1" key="1">
    <citation type="submission" date="2021-03" db="EMBL/GenBank/DDBJ databases">
        <title>Comparative genomics and phylogenomic investigation of the class Geoglossomycetes provide insights into ecological specialization and systematics.</title>
        <authorList>
            <person name="Melie T."/>
            <person name="Pirro S."/>
            <person name="Miller A.N."/>
            <person name="Quandt A."/>
        </authorList>
    </citation>
    <scope>NUCLEOTIDE SEQUENCE</scope>
    <source>
        <strain evidence="1">CAQ_001_2017</strain>
    </source>
</reference>
<dbReference type="Proteomes" id="UP000750711">
    <property type="component" value="Unassembled WGS sequence"/>
</dbReference>
<evidence type="ECO:0000313" key="1">
    <source>
        <dbReference type="EMBL" id="KAH0565986.1"/>
    </source>
</evidence>
<accession>A0A9P8LI87</accession>
<proteinExistence type="predicted"/>
<name>A0A9P8LI87_9PEZI</name>
<gene>
    <name evidence="1" type="ORF">GP486_000613</name>
</gene>
<keyword evidence="2" id="KW-1185">Reference proteome</keyword>
<sequence>MHSTSDGILDSNGVTMFPDPASLTRSIGRIAKLAYKFKNLDIEMKACESALRETSALASDVAFNSNRLRTQVSPATKTQIDHTIQETRSALENARKLIDSEEIAQGGIRAAVAKTKWMLQYKPHEKLVKQYNKKLQGHKQELFVVSEKRRPLDASLMEKQLAMFGALATRIIETEPRYPDMEKQGQVPRNMAIRDWACVQYEHLTDSTSQHLLDPHDVPRPNLYTIFQQHRKNTYEPTPQTLRLVPSAESPNGRMGQYISPKVNAKLTYGKKMVFASLVGRCDGVLCEIGENLVRNS</sequence>
<dbReference type="AlphaFoldDB" id="A0A9P8LI87"/>
<comment type="caution">
    <text evidence="1">The sequence shown here is derived from an EMBL/GenBank/DDBJ whole genome shotgun (WGS) entry which is preliminary data.</text>
</comment>
<organism evidence="1 2">
    <name type="scientific">Trichoglossum hirsutum</name>
    <dbReference type="NCBI Taxonomy" id="265104"/>
    <lineage>
        <taxon>Eukaryota</taxon>
        <taxon>Fungi</taxon>
        <taxon>Dikarya</taxon>
        <taxon>Ascomycota</taxon>
        <taxon>Pezizomycotina</taxon>
        <taxon>Geoglossomycetes</taxon>
        <taxon>Geoglossales</taxon>
        <taxon>Geoglossaceae</taxon>
        <taxon>Trichoglossum</taxon>
    </lineage>
</organism>
<protein>
    <submittedName>
        <fullName evidence="1">Uncharacterized protein</fullName>
    </submittedName>
</protein>
<dbReference type="EMBL" id="JAGHQM010000044">
    <property type="protein sequence ID" value="KAH0565986.1"/>
    <property type="molecule type" value="Genomic_DNA"/>
</dbReference>
<evidence type="ECO:0000313" key="2">
    <source>
        <dbReference type="Proteomes" id="UP000750711"/>
    </source>
</evidence>